<dbReference type="PANTHER" id="PTHR32204">
    <property type="entry name" value="ATPASE RAVA"/>
    <property type="match status" value="1"/>
</dbReference>
<keyword evidence="4" id="KW-1185">Reference proteome</keyword>
<dbReference type="InterPro" id="IPR050513">
    <property type="entry name" value="RavA_ATPases"/>
</dbReference>
<protein>
    <submittedName>
        <fullName evidence="3">AAA family ATPase</fullName>
    </submittedName>
</protein>
<organism evidence="3 4">
    <name type="scientific">Streptosporangium longisporum</name>
    <dbReference type="NCBI Taxonomy" id="46187"/>
    <lineage>
        <taxon>Bacteria</taxon>
        <taxon>Bacillati</taxon>
        <taxon>Actinomycetota</taxon>
        <taxon>Actinomycetes</taxon>
        <taxon>Streptosporangiales</taxon>
        <taxon>Streptosporangiaceae</taxon>
        <taxon>Streptosporangium</taxon>
    </lineage>
</organism>
<dbReference type="EMBL" id="BAAAWD010000016">
    <property type="protein sequence ID" value="GAA3027480.1"/>
    <property type="molecule type" value="Genomic_DNA"/>
</dbReference>
<reference evidence="4" key="1">
    <citation type="journal article" date="2019" name="Int. J. Syst. Evol. Microbiol.">
        <title>The Global Catalogue of Microorganisms (GCM) 10K type strain sequencing project: providing services to taxonomists for standard genome sequencing and annotation.</title>
        <authorList>
            <consortium name="The Broad Institute Genomics Platform"/>
            <consortium name="The Broad Institute Genome Sequencing Center for Infectious Disease"/>
            <person name="Wu L."/>
            <person name="Ma J."/>
        </authorList>
    </citation>
    <scope>NUCLEOTIDE SEQUENCE [LARGE SCALE GENOMIC DNA]</scope>
    <source>
        <strain evidence="4">JCM 3106</strain>
    </source>
</reference>
<proteinExistence type="predicted"/>
<feature type="domain" description="ATPase RavA-like AAA lid" evidence="1">
    <location>
        <begin position="238"/>
        <end position="305"/>
    </location>
</feature>
<dbReference type="Gene3D" id="3.40.50.300">
    <property type="entry name" value="P-loop containing nucleotide triphosphate hydrolases"/>
    <property type="match status" value="1"/>
</dbReference>
<evidence type="ECO:0000313" key="3">
    <source>
        <dbReference type="EMBL" id="GAA3027480.1"/>
    </source>
</evidence>
<dbReference type="Proteomes" id="UP001499930">
    <property type="component" value="Unassembled WGS sequence"/>
</dbReference>
<dbReference type="PANTHER" id="PTHR32204:SF0">
    <property type="entry name" value="ATPASE RAVA"/>
    <property type="match status" value="1"/>
</dbReference>
<dbReference type="SUPFAM" id="SSF52540">
    <property type="entry name" value="P-loop containing nucleoside triphosphate hydrolases"/>
    <property type="match status" value="1"/>
</dbReference>
<gene>
    <name evidence="3" type="ORF">GCM10017559_62150</name>
</gene>
<name>A0ABP6L4A2_9ACTN</name>
<comment type="caution">
    <text evidence="3">The sequence shown here is derived from an EMBL/GenBank/DDBJ whole genome shotgun (WGS) entry which is preliminary data.</text>
</comment>
<evidence type="ECO:0000259" key="2">
    <source>
        <dbReference type="Pfam" id="PF20030"/>
    </source>
</evidence>
<dbReference type="RefSeq" id="WP_344902062.1">
    <property type="nucleotide sequence ID" value="NZ_BAAAWD010000016.1"/>
</dbReference>
<feature type="domain" description="MoxR" evidence="2">
    <location>
        <begin position="22"/>
        <end position="206"/>
    </location>
</feature>
<accession>A0ABP6L4A2</accession>
<dbReference type="CDD" id="cd00009">
    <property type="entry name" value="AAA"/>
    <property type="match status" value="1"/>
</dbReference>
<dbReference type="Pfam" id="PF17868">
    <property type="entry name" value="AAA_lid_8"/>
    <property type="match status" value="1"/>
</dbReference>
<evidence type="ECO:0000313" key="4">
    <source>
        <dbReference type="Proteomes" id="UP001499930"/>
    </source>
</evidence>
<evidence type="ECO:0000259" key="1">
    <source>
        <dbReference type="Pfam" id="PF17868"/>
    </source>
</evidence>
<dbReference type="InterPro" id="IPR045427">
    <property type="entry name" value="MoxR"/>
</dbReference>
<dbReference type="InterPro" id="IPR027417">
    <property type="entry name" value="P-loop_NTPase"/>
</dbReference>
<dbReference type="InterPro" id="IPR041538">
    <property type="entry name" value="RavA-like_AAA_lid"/>
</dbReference>
<sequence length="407" mass="44043">MTTTTTAPGTTDPGDGSVTAARLRRICEEVSTRYLERANVIRPLVACMLAGQHSLLLGPPGTGKSEMARDITSRIEGARLWEILLSAYTDPKKMFGPIDVSALMSGVYQQVWDGRATQADIAFVDEIFKCGTGALNELLAFLNERVYHPEAGGDPIPCPLISAITASNELPTGEASAAVYDRLLVRMEVDYLSEPGNFAALLRSAVQAGAPTTPTTVPLADLQTAVRVHVPAVGVPDEVVDLIGELRASLRNAGLVASDRRWRQAIRLLQAAAWLDGRRTVTVTDLDLLKHVLWHSPAERPTVEREVAQVVNPSMAAALEILAGVEEIAVQLKGMAGKASEDVSEWAIREAQPKLRRADRDLQKLLQESQAAGRSTTTLQEVIDRRRAVHAHVMKEALGIDAADLNF</sequence>
<dbReference type="Pfam" id="PF20030">
    <property type="entry name" value="bpMoxR"/>
    <property type="match status" value="1"/>
</dbReference>